<name>A0A2Z5FTT5_9BACT</name>
<dbReference type="EMBL" id="CP030840">
    <property type="protein sequence ID" value="AXC10259.1"/>
    <property type="molecule type" value="Genomic_DNA"/>
</dbReference>
<accession>A0A2Z5FTT5</accession>
<dbReference type="Proteomes" id="UP000253606">
    <property type="component" value="Chromosome"/>
</dbReference>
<keyword evidence="2" id="KW-1185">Reference proteome</keyword>
<dbReference type="AlphaFoldDB" id="A0A2Z5FTT5"/>
<evidence type="ECO:0000313" key="2">
    <source>
        <dbReference type="Proteomes" id="UP000253606"/>
    </source>
</evidence>
<organism evidence="1 2">
    <name type="scientific">Acidisarcina polymorpha</name>
    <dbReference type="NCBI Taxonomy" id="2211140"/>
    <lineage>
        <taxon>Bacteria</taxon>
        <taxon>Pseudomonadati</taxon>
        <taxon>Acidobacteriota</taxon>
        <taxon>Terriglobia</taxon>
        <taxon>Terriglobales</taxon>
        <taxon>Acidobacteriaceae</taxon>
        <taxon>Acidisarcina</taxon>
    </lineage>
</organism>
<reference evidence="1 2" key="1">
    <citation type="journal article" date="2018" name="Front. Microbiol.">
        <title>Hydrolytic Capabilities as a Key to Environmental Success: Chitinolytic and Cellulolytic Acidobacteria From Acidic Sub-arctic Soils and Boreal Peatlands.</title>
        <authorList>
            <person name="Belova S.E."/>
            <person name="Ravin N.V."/>
            <person name="Pankratov T.A."/>
            <person name="Rakitin A.L."/>
            <person name="Ivanova A.A."/>
            <person name="Beletsky A.V."/>
            <person name="Mardanov A.V."/>
            <person name="Sinninghe Damste J.S."/>
            <person name="Dedysh S.N."/>
        </authorList>
    </citation>
    <scope>NUCLEOTIDE SEQUENCE [LARGE SCALE GENOMIC DNA]</scope>
    <source>
        <strain evidence="1 2">SBC82</strain>
    </source>
</reference>
<gene>
    <name evidence="1" type="ORF">ACPOL_0902</name>
</gene>
<dbReference type="KEGG" id="abas:ACPOL_0902"/>
<evidence type="ECO:0000313" key="1">
    <source>
        <dbReference type="EMBL" id="AXC10259.1"/>
    </source>
</evidence>
<protein>
    <submittedName>
        <fullName evidence="1">Uncharacterized protein</fullName>
    </submittedName>
</protein>
<proteinExistence type="predicted"/>
<sequence length="46" mass="4989">MAELPSIVPIAKPLVPARNLRRLTLVNEVFIFKLLGISFDVALAAA</sequence>